<dbReference type="InterPro" id="IPR037401">
    <property type="entry name" value="SnoaL-like"/>
</dbReference>
<dbReference type="Proteomes" id="UP000283087">
    <property type="component" value="Unassembled WGS sequence"/>
</dbReference>
<evidence type="ECO:0000313" key="2">
    <source>
        <dbReference type="EMBL" id="RTE65303.1"/>
    </source>
</evidence>
<dbReference type="RefSeq" id="WP_126159060.1">
    <property type="nucleotide sequence ID" value="NZ_RQXW01000011.1"/>
</dbReference>
<protein>
    <submittedName>
        <fullName evidence="2">Nuclear transport factor 2 family protein</fullName>
    </submittedName>
</protein>
<reference evidence="2 3" key="1">
    <citation type="submission" date="2018-11" db="EMBL/GenBank/DDBJ databases">
        <title>The draft genome sequence of Amphritea opalescens ANRC-JH13T.</title>
        <authorList>
            <person name="Fang Z."/>
            <person name="Zhang Y."/>
            <person name="Han X."/>
        </authorList>
    </citation>
    <scope>NUCLEOTIDE SEQUENCE [LARGE SCALE GENOMIC DNA]</scope>
    <source>
        <strain evidence="2 3">ANRC-JH13</strain>
    </source>
</reference>
<dbReference type="OrthoDB" id="8686501at2"/>
<comment type="caution">
    <text evidence="2">The sequence shown here is derived from an EMBL/GenBank/DDBJ whole genome shotgun (WGS) entry which is preliminary data.</text>
</comment>
<evidence type="ECO:0000259" key="1">
    <source>
        <dbReference type="Pfam" id="PF13577"/>
    </source>
</evidence>
<dbReference type="EMBL" id="RQXW01000011">
    <property type="protein sequence ID" value="RTE65303.1"/>
    <property type="molecule type" value="Genomic_DNA"/>
</dbReference>
<evidence type="ECO:0000313" key="3">
    <source>
        <dbReference type="Proteomes" id="UP000283087"/>
    </source>
</evidence>
<dbReference type="SUPFAM" id="SSF54427">
    <property type="entry name" value="NTF2-like"/>
    <property type="match status" value="1"/>
</dbReference>
<organism evidence="2 3">
    <name type="scientific">Amphritea opalescens</name>
    <dbReference type="NCBI Taxonomy" id="2490544"/>
    <lineage>
        <taxon>Bacteria</taxon>
        <taxon>Pseudomonadati</taxon>
        <taxon>Pseudomonadota</taxon>
        <taxon>Gammaproteobacteria</taxon>
        <taxon>Oceanospirillales</taxon>
        <taxon>Oceanospirillaceae</taxon>
        <taxon>Amphritea</taxon>
    </lineage>
</organism>
<gene>
    <name evidence="2" type="ORF">EH243_12760</name>
</gene>
<accession>A0A430KPN4</accession>
<keyword evidence="3" id="KW-1185">Reference proteome</keyword>
<dbReference type="Pfam" id="PF13577">
    <property type="entry name" value="SnoaL_4"/>
    <property type="match status" value="1"/>
</dbReference>
<dbReference type="InterPro" id="IPR032710">
    <property type="entry name" value="NTF2-like_dom_sf"/>
</dbReference>
<proteinExistence type="predicted"/>
<sequence length="173" mass="19210">MSEQTGVLDTLLARVDALESAEAIRACINRYMDLCDHLNPATPLDELGDLFTEDAIWEGKGARYAKSFGGYQGRDNIVAMLAKYTAEPAHFSLNVHYLASEVIRVEGEQATGSWNMIQVSSFSAGGSHLNSARLSLSFRRDDGVWRISHFVTENRFSRPVSDWNNEATLPVPE</sequence>
<feature type="domain" description="SnoaL-like" evidence="1">
    <location>
        <begin position="17"/>
        <end position="150"/>
    </location>
</feature>
<dbReference type="AlphaFoldDB" id="A0A430KPN4"/>
<name>A0A430KPN4_9GAMM</name>
<dbReference type="Gene3D" id="3.10.450.50">
    <property type="match status" value="1"/>
</dbReference>